<protein>
    <recommendedName>
        <fullName evidence="4">S1 motif domain-containing protein</fullName>
    </recommendedName>
</protein>
<keyword evidence="3" id="KW-0687">Ribonucleoprotein</keyword>
<evidence type="ECO:0000256" key="2">
    <source>
        <dbReference type="ARBA" id="ARBA00022980"/>
    </source>
</evidence>
<keyword evidence="6" id="KW-1185">Reference proteome</keyword>
<evidence type="ECO:0000256" key="3">
    <source>
        <dbReference type="ARBA" id="ARBA00023274"/>
    </source>
</evidence>
<dbReference type="RefSeq" id="WP_203854601.1">
    <property type="nucleotide sequence ID" value="NZ_BAAAVW010000047.1"/>
</dbReference>
<gene>
    <name evidence="5" type="ORF">Dsi01nite_110380</name>
</gene>
<dbReference type="Gene3D" id="2.40.50.140">
    <property type="entry name" value="Nucleic acid-binding proteins"/>
    <property type="match status" value="1"/>
</dbReference>
<dbReference type="GO" id="GO:0006412">
    <property type="term" value="P:translation"/>
    <property type="evidence" value="ECO:0007669"/>
    <property type="project" value="TreeGrafter"/>
</dbReference>
<organism evidence="5 6">
    <name type="scientific">Dactylosporangium siamense</name>
    <dbReference type="NCBI Taxonomy" id="685454"/>
    <lineage>
        <taxon>Bacteria</taxon>
        <taxon>Bacillati</taxon>
        <taxon>Actinomycetota</taxon>
        <taxon>Actinomycetes</taxon>
        <taxon>Micromonosporales</taxon>
        <taxon>Micromonosporaceae</taxon>
        <taxon>Dactylosporangium</taxon>
    </lineage>
</organism>
<feature type="domain" description="S1 motif" evidence="4">
    <location>
        <begin position="10"/>
        <end position="68"/>
    </location>
</feature>
<dbReference type="EMBL" id="BONQ01000207">
    <property type="protein sequence ID" value="GIG52997.1"/>
    <property type="molecule type" value="Genomic_DNA"/>
</dbReference>
<dbReference type="GO" id="GO:1990904">
    <property type="term" value="C:ribonucleoprotein complex"/>
    <property type="evidence" value="ECO:0007669"/>
    <property type="project" value="UniProtKB-KW"/>
</dbReference>
<comment type="caution">
    <text evidence="5">The sequence shown here is derived from an EMBL/GenBank/DDBJ whole genome shotgun (WGS) entry which is preliminary data.</text>
</comment>
<accession>A0A919Q0F5</accession>
<dbReference type="GO" id="GO:0003729">
    <property type="term" value="F:mRNA binding"/>
    <property type="evidence" value="ECO:0007669"/>
    <property type="project" value="TreeGrafter"/>
</dbReference>
<dbReference type="InterPro" id="IPR050437">
    <property type="entry name" value="Ribos_protein_bS1-like"/>
</dbReference>
<keyword evidence="2" id="KW-0689">Ribosomal protein</keyword>
<evidence type="ECO:0000256" key="1">
    <source>
        <dbReference type="ARBA" id="ARBA00006767"/>
    </source>
</evidence>
<dbReference type="PANTHER" id="PTHR10724">
    <property type="entry name" value="30S RIBOSOMAL PROTEIN S1"/>
    <property type="match status" value="1"/>
</dbReference>
<dbReference type="PROSITE" id="PS50126">
    <property type="entry name" value="S1"/>
    <property type="match status" value="1"/>
</dbReference>
<dbReference type="PANTHER" id="PTHR10724:SF7">
    <property type="entry name" value="SMALL RIBOSOMAL SUBUNIT PROTEIN BS1C"/>
    <property type="match status" value="1"/>
</dbReference>
<sequence length="68" mass="7117">MSRFEDLSIGDVVDGEVSGVVPFGTFVRFADGVDGLLHGVTGLEVGAAVTVRVLDKDAERRRASLALA</sequence>
<dbReference type="SUPFAM" id="SSF50249">
    <property type="entry name" value="Nucleic acid-binding proteins"/>
    <property type="match status" value="1"/>
</dbReference>
<proteinExistence type="inferred from homology"/>
<dbReference type="Pfam" id="PF00575">
    <property type="entry name" value="S1"/>
    <property type="match status" value="1"/>
</dbReference>
<name>A0A919Q0F5_9ACTN</name>
<dbReference type="GO" id="GO:0005840">
    <property type="term" value="C:ribosome"/>
    <property type="evidence" value="ECO:0007669"/>
    <property type="project" value="UniProtKB-KW"/>
</dbReference>
<dbReference type="InterPro" id="IPR003029">
    <property type="entry name" value="S1_domain"/>
</dbReference>
<dbReference type="AlphaFoldDB" id="A0A919Q0F5"/>
<dbReference type="GO" id="GO:0003735">
    <property type="term" value="F:structural constituent of ribosome"/>
    <property type="evidence" value="ECO:0007669"/>
    <property type="project" value="TreeGrafter"/>
</dbReference>
<evidence type="ECO:0000313" key="5">
    <source>
        <dbReference type="EMBL" id="GIG52997.1"/>
    </source>
</evidence>
<dbReference type="Proteomes" id="UP000660611">
    <property type="component" value="Unassembled WGS sequence"/>
</dbReference>
<dbReference type="SMART" id="SM00316">
    <property type="entry name" value="S1"/>
    <property type="match status" value="1"/>
</dbReference>
<evidence type="ECO:0000259" key="4">
    <source>
        <dbReference type="PROSITE" id="PS50126"/>
    </source>
</evidence>
<evidence type="ECO:0000313" key="6">
    <source>
        <dbReference type="Proteomes" id="UP000660611"/>
    </source>
</evidence>
<reference evidence="5" key="1">
    <citation type="submission" date="2021-01" db="EMBL/GenBank/DDBJ databases">
        <title>Whole genome shotgun sequence of Dactylosporangium siamense NBRC 106093.</title>
        <authorList>
            <person name="Komaki H."/>
            <person name="Tamura T."/>
        </authorList>
    </citation>
    <scope>NUCLEOTIDE SEQUENCE</scope>
    <source>
        <strain evidence="5">NBRC 106093</strain>
    </source>
</reference>
<dbReference type="InterPro" id="IPR012340">
    <property type="entry name" value="NA-bd_OB-fold"/>
</dbReference>
<comment type="similarity">
    <text evidence="1">Belongs to the bacterial ribosomal protein bS1 family.</text>
</comment>